<evidence type="ECO:0000313" key="4">
    <source>
        <dbReference type="Proteomes" id="UP000295164"/>
    </source>
</evidence>
<dbReference type="Proteomes" id="UP000295164">
    <property type="component" value="Unassembled WGS sequence"/>
</dbReference>
<accession>A0A4R4DWM0</accession>
<dbReference type="RefSeq" id="WP_131853801.1">
    <property type="nucleotide sequence ID" value="NZ_SKFH01000041.1"/>
</dbReference>
<dbReference type="OrthoDB" id="5451596at2"/>
<dbReference type="SUPFAM" id="SSF81296">
    <property type="entry name" value="E set domains"/>
    <property type="match status" value="4"/>
</dbReference>
<comment type="caution">
    <text evidence="3">The sequence shown here is derived from an EMBL/GenBank/DDBJ whole genome shotgun (WGS) entry which is preliminary data.</text>
</comment>
<name>A0A4R4DWM0_9BACT</name>
<keyword evidence="4" id="KW-1185">Reference proteome</keyword>
<feature type="domain" description="AMP-activated protein kinase glycogen-binding" evidence="2">
    <location>
        <begin position="409"/>
        <end position="475"/>
    </location>
</feature>
<feature type="domain" description="AMP-activated protein kinase glycogen-binding" evidence="2">
    <location>
        <begin position="325"/>
        <end position="396"/>
    </location>
</feature>
<dbReference type="InterPro" id="IPR014756">
    <property type="entry name" value="Ig_E-set"/>
</dbReference>
<protein>
    <recommendedName>
        <fullName evidence="2">AMP-activated protein kinase glycogen-binding domain-containing protein</fullName>
    </recommendedName>
</protein>
<evidence type="ECO:0000259" key="2">
    <source>
        <dbReference type="Pfam" id="PF16561"/>
    </source>
</evidence>
<gene>
    <name evidence="3" type="ORF">E0486_16470</name>
</gene>
<dbReference type="CDD" id="cd02859">
    <property type="entry name" value="E_set_AMPKbeta_like_N"/>
    <property type="match status" value="4"/>
</dbReference>
<proteinExistence type="inferred from homology"/>
<dbReference type="AlphaFoldDB" id="A0A4R4DWM0"/>
<evidence type="ECO:0000256" key="1">
    <source>
        <dbReference type="ARBA" id="ARBA00010926"/>
    </source>
</evidence>
<dbReference type="Pfam" id="PF16561">
    <property type="entry name" value="AMPK1_CBM"/>
    <property type="match status" value="4"/>
</dbReference>
<dbReference type="InterPro" id="IPR032640">
    <property type="entry name" value="AMPK1_CBM"/>
</dbReference>
<dbReference type="EMBL" id="SKFH01000041">
    <property type="protein sequence ID" value="TCZ66941.1"/>
    <property type="molecule type" value="Genomic_DNA"/>
</dbReference>
<evidence type="ECO:0000313" key="3">
    <source>
        <dbReference type="EMBL" id="TCZ66941.1"/>
    </source>
</evidence>
<dbReference type="InterPro" id="IPR013783">
    <property type="entry name" value="Ig-like_fold"/>
</dbReference>
<dbReference type="PANTHER" id="PTHR10343:SF84">
    <property type="entry name" value="5'-AMP-ACTIVATED PROTEIN KINASE SUBUNIT BETA-1"/>
    <property type="match status" value="1"/>
</dbReference>
<comment type="similarity">
    <text evidence="1">Belongs to the 5'-AMP-activated protein kinase beta subunit family.</text>
</comment>
<reference evidence="3 4" key="1">
    <citation type="submission" date="2019-03" db="EMBL/GenBank/DDBJ databases">
        <authorList>
            <person name="Kim M.K.M."/>
        </authorList>
    </citation>
    <scope>NUCLEOTIDE SEQUENCE [LARGE SCALE GENOMIC DNA]</scope>
    <source>
        <strain evidence="3 4">17J68-15</strain>
    </source>
</reference>
<dbReference type="Gene3D" id="2.60.40.10">
    <property type="entry name" value="Immunoglobulins"/>
    <property type="match status" value="4"/>
</dbReference>
<feature type="domain" description="AMP-activated protein kinase glycogen-binding" evidence="2">
    <location>
        <begin position="240"/>
        <end position="309"/>
    </location>
</feature>
<sequence>MALMRAPITNGPRRLLLLLLLALLPLGGLLAQGGHQFDVRNGCMYIELHKPAASSDLRAFIRLFELQDLDLENFLRSGKTDSLRVKGWIVEQNDATHAVLRKPLIADKIFDPVERIKLTSAADRPAPRRYGTNRFRNKRPFSTQDSVVLFFLRGQTGASRVQLAGSFTNWQDGALGMRRTDSGWVASVKLPPGKYWYKFVVDGAWQTDNDNLQNESDGRGNINSVFFVTNYLFHLSGHTDARGVLLAGSFNDWRENELRLQRAGDGWYLPVFLADGTHTYKFIVDGTWLADPANRQTLPDGHKGVNSVLRLGNGLAFSLAGYTTARRVTVAGSFNGWNRNELELVRTAWGWELSYALGPGNYEYKFFVDGKGVTDPANPLSTEGAGKGNSVLVVGANYTFRLRNKPELRSVFLAGDFNDWNARSLPMRREGDDWVFSLYLAPGKHRYKFVADGKWILDPGNKLWENNEYNTGNSIVWLDNK</sequence>
<dbReference type="InterPro" id="IPR050827">
    <property type="entry name" value="CRP1_MDG1_kinase"/>
</dbReference>
<dbReference type="PANTHER" id="PTHR10343">
    <property type="entry name" value="5'-AMP-ACTIVATED PROTEIN KINASE , BETA SUBUNIT"/>
    <property type="match status" value="1"/>
</dbReference>
<feature type="domain" description="AMP-activated protein kinase glycogen-binding" evidence="2">
    <location>
        <begin position="155"/>
        <end position="229"/>
    </location>
</feature>
<organism evidence="3 4">
    <name type="scientific">Flaviaesturariibacter aridisoli</name>
    <dbReference type="NCBI Taxonomy" id="2545761"/>
    <lineage>
        <taxon>Bacteria</taxon>
        <taxon>Pseudomonadati</taxon>
        <taxon>Bacteroidota</taxon>
        <taxon>Chitinophagia</taxon>
        <taxon>Chitinophagales</taxon>
        <taxon>Chitinophagaceae</taxon>
        <taxon>Flaviaestuariibacter</taxon>
    </lineage>
</organism>